<organism evidence="1 2">
    <name type="scientific">Paraburkholderia unamae</name>
    <dbReference type="NCBI Taxonomy" id="219649"/>
    <lineage>
        <taxon>Bacteria</taxon>
        <taxon>Pseudomonadati</taxon>
        <taxon>Pseudomonadota</taxon>
        <taxon>Betaproteobacteria</taxon>
        <taxon>Burkholderiales</taxon>
        <taxon>Burkholderiaceae</taxon>
        <taxon>Paraburkholderia</taxon>
    </lineage>
</organism>
<protein>
    <submittedName>
        <fullName evidence="1">Uncharacterized protein</fullName>
    </submittedName>
</protein>
<dbReference type="EMBL" id="QEOB01000042">
    <property type="protein sequence ID" value="PVX61281.1"/>
    <property type="molecule type" value="Genomic_DNA"/>
</dbReference>
<accession>A0ABX5K9W2</accession>
<comment type="caution">
    <text evidence="1">The sequence shown here is derived from an EMBL/GenBank/DDBJ whole genome shotgun (WGS) entry which is preliminary data.</text>
</comment>
<sequence>MNKEQIYDAQISPLMGKIIEICRLNKIAFVASFAIPNEEDNNLCCSSAMLGDEFEPPVEFKRAWNEIKPGGSRPMMLRTEDGDGRVTLTAIV</sequence>
<dbReference type="Proteomes" id="UP000245712">
    <property type="component" value="Unassembled WGS sequence"/>
</dbReference>
<reference evidence="1 2" key="1">
    <citation type="submission" date="2018-05" db="EMBL/GenBank/DDBJ databases">
        <title>Genomic Encyclopedia of Type Strains, Phase IV (KMG-V): Genome sequencing to study the core and pangenomes of soil and plant-associated prokaryotes.</title>
        <authorList>
            <person name="Whitman W."/>
        </authorList>
    </citation>
    <scope>NUCLEOTIDE SEQUENCE [LARGE SCALE GENOMIC DNA]</scope>
    <source>
        <strain evidence="1 2">SCZa-39</strain>
    </source>
</reference>
<evidence type="ECO:0000313" key="1">
    <source>
        <dbReference type="EMBL" id="PVX61281.1"/>
    </source>
</evidence>
<evidence type="ECO:0000313" key="2">
    <source>
        <dbReference type="Proteomes" id="UP000245712"/>
    </source>
</evidence>
<name>A0ABX5K9W2_9BURK</name>
<keyword evidence="2" id="KW-1185">Reference proteome</keyword>
<proteinExistence type="predicted"/>
<dbReference type="RefSeq" id="WP_116615004.1">
    <property type="nucleotide sequence ID" value="NZ_QEOB01000042.1"/>
</dbReference>
<gene>
    <name evidence="1" type="ORF">C7402_14274</name>
</gene>